<gene>
    <name evidence="5" type="ORF">TBRA_LOCUS8676</name>
</gene>
<organism evidence="5 6">
    <name type="scientific">Trichogramma brassicae</name>
    <dbReference type="NCBI Taxonomy" id="86971"/>
    <lineage>
        <taxon>Eukaryota</taxon>
        <taxon>Metazoa</taxon>
        <taxon>Ecdysozoa</taxon>
        <taxon>Arthropoda</taxon>
        <taxon>Hexapoda</taxon>
        <taxon>Insecta</taxon>
        <taxon>Pterygota</taxon>
        <taxon>Neoptera</taxon>
        <taxon>Endopterygota</taxon>
        <taxon>Hymenoptera</taxon>
        <taxon>Apocrita</taxon>
        <taxon>Proctotrupomorpha</taxon>
        <taxon>Chalcidoidea</taxon>
        <taxon>Trichogrammatidae</taxon>
        <taxon>Trichogramma</taxon>
    </lineage>
</organism>
<evidence type="ECO:0000313" key="6">
    <source>
        <dbReference type="Proteomes" id="UP000479190"/>
    </source>
</evidence>
<dbReference type="InterPro" id="IPR021827">
    <property type="entry name" value="Nup186/Nup192/Nup205"/>
</dbReference>
<reference evidence="5 6" key="1">
    <citation type="submission" date="2020-02" db="EMBL/GenBank/DDBJ databases">
        <authorList>
            <person name="Ferguson B K."/>
        </authorList>
    </citation>
    <scope>NUCLEOTIDE SEQUENCE [LARGE SCALE GENOMIC DNA]</scope>
</reference>
<keyword evidence="6" id="KW-1185">Reference proteome</keyword>
<evidence type="ECO:0000256" key="3">
    <source>
        <dbReference type="ARBA" id="ARBA00022448"/>
    </source>
</evidence>
<evidence type="ECO:0000313" key="5">
    <source>
        <dbReference type="EMBL" id="CAB0036829.1"/>
    </source>
</evidence>
<evidence type="ECO:0000256" key="1">
    <source>
        <dbReference type="ARBA" id="ARBA00004123"/>
    </source>
</evidence>
<evidence type="ECO:0008006" key="7">
    <source>
        <dbReference type="Google" id="ProtNLM"/>
    </source>
</evidence>
<dbReference type="GO" id="GO:0044611">
    <property type="term" value="C:nuclear pore inner ring"/>
    <property type="evidence" value="ECO:0007669"/>
    <property type="project" value="TreeGrafter"/>
</dbReference>
<name>A0A6H5IIF2_9HYME</name>
<dbReference type="GO" id="GO:0006999">
    <property type="term" value="P:nuclear pore organization"/>
    <property type="evidence" value="ECO:0007669"/>
    <property type="project" value="TreeGrafter"/>
</dbReference>
<proteinExistence type="inferred from homology"/>
<sequence>MWTPYKDLQHLVESYVNSSCTISDLQFYEFNAALRNHRQNFLSLLKNPSKSMKTREEILKGNTKGLTFGLGHQLIAKELIDEAIIISDMYNLNELMALDLLYTAQMQMPNYPGFSRGLTAILLYYDGRKAITSTLRTLVQARSGCTWITDIPLQLMKQITDYTNNMQEDGLLDRVLFLLEEMDPIKERDLLQKNKALGDAKHTYLVMKLFNDTRQDLADILYMWSAQSQLPYNVMMKLLTILQKCSPELEAENGFPDKITLTLIVAFLYSINVSALNLREDGEDILKAMPILSDPEALENIIERLNSSNVIWESVGLKGFIQFALSLTITIIKSSPNLYASANSIKEEEVLLEAALCNKAFHFASEVLFKCQYLHTEEFYMRLMHNLTTDFIYLMPLKVKELRSRADESMRLIQAYQQEGIEPPVNIDDHFKYLLMMISKLYQKDVLNLQLTMDYWYQHSESSPITNSLYLNRLPSRQVALFKFIRLAGEVLPPGLFVPYIHMLAALASSNQAARQAFNFLKPNGSASLNTISWDHFFNSLNRYHCNLRQELPLPQDTVYRQRVNLKGITPNEVKGLEAVLTIVQVVAKNDDSSRIAFCDHPSWKVVQSLIGLVSCAMPIPLKGALLQTLAALAKSNESSSAIWSSLEAAQIITTIPTTSSFQPRGVQTELEEIESRNEEYPLTRAMLKLLNVLTNYPIPRLLGVGHRNPGFDPYLNFIVNCVFLQYNTRSYKNQAEKWIVANLCLKIITKLLKNYQPNVEDLVGYKVEVNGGEVTCINALPGYHLMTQIHSNSELLRLILSILNEGCNLFDTFDNFVGKKHLEKCTLRALEVLEYGLKSQHQFMLQISALSTSNQIITGLSRLLLGVNQRTGQPDHMVNITKYVSHNNWLPNHASTAISILQMVSNEPGADSELLSTFTSTPALTTYIRHSFVECLDAENVTKHEGASKNLNKPQYQSCKDKIILMLMQSINHPAPNLAHYFLGFEINKDIKKTVLQHPGVLGYPRTCLHSIIAILDVSLESGRDKVTEACYRLLYNLASNDKTSMSVLRFLRTTANQDFVHRHLSKLPFQDSNSDKTINLICTSWLLKIAAIELRVGNGRDSRLDQDKILPSQKLLMDLLHYVNFQLELEPPKSWEFFDPVQVDIVFSRCLVPLELTSGPELIDIKKLHALINEELLITQRNATSAQRTIMQQELESILLFALKRNQRKTLSFSTVKFVEGWCQITETLFSTATKQQLIPAQKHNLLLNLTHDLLQKMTSCEALNEVKTLVSGTVLMLLVHLRVNSMNNIEMELLSSSPTNTTMMKGILDNILQWIINSEASSQKVRTNLYGALLYYLYIVSPNPPMNYSLNTDSLHVNQLDNSLQKSLSTQSCSQKLSTIQTINCFGNKLIDIICHSCSGGHDVCKMLSLSCLNKIIEFDSDNKWTIYLTSRGYLKHMIDNLFELNNQLRIMLHELQTLRPLYLYEAKMSMFLQMAATRFGAETLLENNILSCFSNLNVVDQPHLNDSLSANESSFLPSIEEKYQQIFLPMLYLCDALLTTLGSKNQSCSIQISGFLLSHRDAVEMALRNVSENSSTLILNEVACLTGVIARSSFIAMCSRTKYKLEGDIQFYSFRSHSFSTDHYGDVDKQKLMDQHKSLRLKHTNQNTKYLSIIVEMSMYILWSHLDFYATQIITSSKNNLSSSNLDDNSIEIKKLHELMPGLKKEVLTTFADNFASKIIDNRTDYAMVDKNYMNALIRRIKRLVQFI</sequence>
<dbReference type="OrthoDB" id="2019644at2759"/>
<dbReference type="GO" id="GO:0017056">
    <property type="term" value="F:structural constituent of nuclear pore"/>
    <property type="evidence" value="ECO:0007669"/>
    <property type="project" value="TreeGrafter"/>
</dbReference>
<comment type="similarity">
    <text evidence="2">Belongs to the NUP186/NUP192/NUP205 family.</text>
</comment>
<protein>
    <recommendedName>
        <fullName evidence="7">Nuclear pore complex protein Nup205</fullName>
    </recommendedName>
</protein>
<dbReference type="SUPFAM" id="SSF48371">
    <property type="entry name" value="ARM repeat"/>
    <property type="match status" value="1"/>
</dbReference>
<keyword evidence="4" id="KW-0539">Nucleus</keyword>
<evidence type="ECO:0000256" key="2">
    <source>
        <dbReference type="ARBA" id="ARBA00005892"/>
    </source>
</evidence>
<dbReference type="InterPro" id="IPR016024">
    <property type="entry name" value="ARM-type_fold"/>
</dbReference>
<dbReference type="Pfam" id="PF11894">
    <property type="entry name" value="Nup192"/>
    <property type="match status" value="1"/>
</dbReference>
<accession>A0A6H5IIF2</accession>
<dbReference type="PANTHER" id="PTHR31344:SF0">
    <property type="entry name" value="NUCLEAR PORE COMPLEX PROTEIN NUP205"/>
    <property type="match status" value="1"/>
</dbReference>
<evidence type="ECO:0000256" key="4">
    <source>
        <dbReference type="ARBA" id="ARBA00023242"/>
    </source>
</evidence>
<keyword evidence="3" id="KW-0813">Transport</keyword>
<comment type="subcellular location">
    <subcellularLocation>
        <location evidence="1">Nucleus</location>
    </subcellularLocation>
</comment>
<dbReference type="PANTHER" id="PTHR31344">
    <property type="entry name" value="NUCLEAR PORE COMPLEX PROTEIN NUP205"/>
    <property type="match status" value="1"/>
</dbReference>
<dbReference type="Proteomes" id="UP000479190">
    <property type="component" value="Unassembled WGS sequence"/>
</dbReference>
<dbReference type="EMBL" id="CADCXV010000829">
    <property type="protein sequence ID" value="CAB0036829.1"/>
    <property type="molecule type" value="Genomic_DNA"/>
</dbReference>